<keyword evidence="1" id="KW-0812">Transmembrane</keyword>
<keyword evidence="3" id="KW-1185">Reference proteome</keyword>
<evidence type="ECO:0000256" key="1">
    <source>
        <dbReference type="SAM" id="Phobius"/>
    </source>
</evidence>
<protein>
    <submittedName>
        <fullName evidence="2">Uncharacterized protein</fullName>
    </submittedName>
</protein>
<keyword evidence="1" id="KW-0472">Membrane</keyword>
<reference evidence="2" key="1">
    <citation type="submission" date="2022-11" db="EMBL/GenBank/DDBJ databases">
        <authorList>
            <person name="Somphong A."/>
            <person name="Phongsopitanun W."/>
        </authorList>
    </citation>
    <scope>NUCLEOTIDE SEQUENCE</scope>
    <source>
        <strain evidence="2">Pm04-4</strain>
    </source>
</reference>
<comment type="caution">
    <text evidence="2">The sequence shown here is derived from an EMBL/GenBank/DDBJ whole genome shotgun (WGS) entry which is preliminary data.</text>
</comment>
<sequence length="308" mass="34443">MSTPDVLTLRIGSRFLIVTLFPNLVFALLIGALMFAGAPSHRPDWHRLEQRLQDLSVVGVVLLGVSVLAFSVALHPLNYTLVQLMEGYWRGLPFGDQLQRSAEARGNLYRRELRRRGANGADVAALLYWLPPGNNPVRPTMLGNVLFAGEVRAGSRYGYWTEVVWPRLMPLLSDQIRSQLGDARNQLDAAARLASVGLLGVLTTTLLLIQYDVWLLVAVGCYLFAWTSYRSAVAAARRFSQGLAVAFDLHHLALWDALSLDRPADLDVEYETRAELLTRLFRDEHDLEPDERATFKYLPPPPPCPPCP</sequence>
<dbReference type="Proteomes" id="UP001151002">
    <property type="component" value="Unassembled WGS sequence"/>
</dbReference>
<feature type="transmembrane region" description="Helical" evidence="1">
    <location>
        <begin position="213"/>
        <end position="229"/>
    </location>
</feature>
<evidence type="ECO:0000313" key="2">
    <source>
        <dbReference type="EMBL" id="MCY1139693.1"/>
    </source>
</evidence>
<dbReference type="EMBL" id="JAPNTZ010000005">
    <property type="protein sequence ID" value="MCY1139693.1"/>
    <property type="molecule type" value="Genomic_DNA"/>
</dbReference>
<organism evidence="2 3">
    <name type="scientific">Paractinoplanes pyxinae</name>
    <dbReference type="NCBI Taxonomy" id="2997416"/>
    <lineage>
        <taxon>Bacteria</taxon>
        <taxon>Bacillati</taxon>
        <taxon>Actinomycetota</taxon>
        <taxon>Actinomycetes</taxon>
        <taxon>Micromonosporales</taxon>
        <taxon>Micromonosporaceae</taxon>
        <taxon>Paractinoplanes</taxon>
    </lineage>
</organism>
<feature type="transmembrane region" description="Helical" evidence="1">
    <location>
        <begin position="12"/>
        <end position="35"/>
    </location>
</feature>
<evidence type="ECO:0000313" key="3">
    <source>
        <dbReference type="Proteomes" id="UP001151002"/>
    </source>
</evidence>
<feature type="transmembrane region" description="Helical" evidence="1">
    <location>
        <begin position="55"/>
        <end position="75"/>
    </location>
</feature>
<accession>A0ABT4B250</accession>
<keyword evidence="1" id="KW-1133">Transmembrane helix</keyword>
<dbReference type="RefSeq" id="WP_267563825.1">
    <property type="nucleotide sequence ID" value="NZ_JAPNTZ010000005.1"/>
</dbReference>
<proteinExistence type="predicted"/>
<gene>
    <name evidence="2" type="ORF">OWR29_16960</name>
</gene>
<name>A0ABT4B250_9ACTN</name>